<sequence>MVCYVVQKQSWPAGGTSGSCPYCVATPAGSFLETAMKLLKCSTCKEQKPENDFTIDRHCIHANRGQRSYFCRDCEHVNRRKYLAANPHIHEKMKAYKRQQYKERAPELILRARENRYVKMYGITIEDYDAMLVKQNGKCNICGGSKANRKQRHFHVDHNHKTGKTRALLCGKCNQMIGLCREDPMILQEAINYLFRHLQ</sequence>
<dbReference type="EMBL" id="LAZR01000303">
    <property type="protein sequence ID" value="KKN75848.1"/>
    <property type="molecule type" value="Genomic_DNA"/>
</dbReference>
<dbReference type="SUPFAM" id="SSF54060">
    <property type="entry name" value="His-Me finger endonucleases"/>
    <property type="match status" value="1"/>
</dbReference>
<dbReference type="InterPro" id="IPR004211">
    <property type="entry name" value="Endonuclease_7"/>
</dbReference>
<comment type="caution">
    <text evidence="1">The sequence shown here is derived from an EMBL/GenBank/DDBJ whole genome shotgun (WGS) entry which is preliminary data.</text>
</comment>
<organism evidence="1">
    <name type="scientific">marine sediment metagenome</name>
    <dbReference type="NCBI Taxonomy" id="412755"/>
    <lineage>
        <taxon>unclassified sequences</taxon>
        <taxon>metagenomes</taxon>
        <taxon>ecological metagenomes</taxon>
    </lineage>
</organism>
<dbReference type="Pfam" id="PF02945">
    <property type="entry name" value="Endonuclease_7"/>
    <property type="match status" value="1"/>
</dbReference>
<dbReference type="InterPro" id="IPR024064">
    <property type="entry name" value="FdhE-like_sf"/>
</dbReference>
<proteinExistence type="predicted"/>
<dbReference type="InterPro" id="IPR038563">
    <property type="entry name" value="Endonuclease_7_sf"/>
</dbReference>
<dbReference type="Gene3D" id="3.40.1800.10">
    <property type="entry name" value="His-Me finger endonucleases"/>
    <property type="match status" value="1"/>
</dbReference>
<dbReference type="SUPFAM" id="SSF144020">
    <property type="entry name" value="FdhE-like"/>
    <property type="match status" value="1"/>
</dbReference>
<dbReference type="AlphaFoldDB" id="A0A0F9WCE1"/>
<reference evidence="1" key="1">
    <citation type="journal article" date="2015" name="Nature">
        <title>Complex archaea that bridge the gap between prokaryotes and eukaryotes.</title>
        <authorList>
            <person name="Spang A."/>
            <person name="Saw J.H."/>
            <person name="Jorgensen S.L."/>
            <person name="Zaremba-Niedzwiedzka K."/>
            <person name="Martijn J."/>
            <person name="Lind A.E."/>
            <person name="van Eijk R."/>
            <person name="Schleper C."/>
            <person name="Guy L."/>
            <person name="Ettema T.J."/>
        </authorList>
    </citation>
    <scope>NUCLEOTIDE SEQUENCE</scope>
</reference>
<accession>A0A0F9WCE1</accession>
<evidence type="ECO:0008006" key="2">
    <source>
        <dbReference type="Google" id="ProtNLM"/>
    </source>
</evidence>
<gene>
    <name evidence="1" type="ORF">LCGC14_0377240</name>
</gene>
<protein>
    <recommendedName>
        <fullName evidence="2">Recombination endonuclease VII</fullName>
    </recommendedName>
</protein>
<evidence type="ECO:0000313" key="1">
    <source>
        <dbReference type="EMBL" id="KKN75848.1"/>
    </source>
</evidence>
<dbReference type="InterPro" id="IPR044925">
    <property type="entry name" value="His-Me_finger_sf"/>
</dbReference>
<name>A0A0F9WCE1_9ZZZZ</name>